<evidence type="ECO:0000313" key="22">
    <source>
        <dbReference type="EMBL" id="MDC7228605.1"/>
    </source>
</evidence>
<feature type="binding site" evidence="18">
    <location>
        <begin position="133"/>
        <end position="139"/>
    </location>
    <ligand>
        <name>(6S)-NADPHX</name>
        <dbReference type="ChEBI" id="CHEBI:64076"/>
    </ligand>
</feature>
<proteinExistence type="inferred from homology"/>
<dbReference type="PANTHER" id="PTHR12592:SF0">
    <property type="entry name" value="ATP-DEPENDENT (S)-NAD(P)H-HYDRATE DEHYDRATASE"/>
    <property type="match status" value="1"/>
</dbReference>
<dbReference type="AlphaFoldDB" id="A0AAJ1MP20"/>
<evidence type="ECO:0000256" key="15">
    <source>
        <dbReference type="ARBA" id="ARBA00048238"/>
    </source>
</evidence>
<dbReference type="PIRSF" id="PIRSF017184">
    <property type="entry name" value="Nnr"/>
    <property type="match status" value="1"/>
</dbReference>
<dbReference type="Proteomes" id="UP001221217">
    <property type="component" value="Unassembled WGS sequence"/>
</dbReference>
<dbReference type="EMBL" id="JAQQAL010000051">
    <property type="protein sequence ID" value="MDC7228605.1"/>
    <property type="molecule type" value="Genomic_DNA"/>
</dbReference>
<dbReference type="Pfam" id="PF01256">
    <property type="entry name" value="Carb_kinase"/>
    <property type="match status" value="1"/>
</dbReference>
<feature type="binding site" evidence="17">
    <location>
        <position position="445"/>
    </location>
    <ligand>
        <name>AMP</name>
        <dbReference type="ChEBI" id="CHEBI:456215"/>
    </ligand>
</feature>
<comment type="cofactor">
    <cofactor evidence="18 19">
        <name>K(+)</name>
        <dbReference type="ChEBI" id="CHEBI:29103"/>
    </cofactor>
    <text evidence="18 19">Binds 1 potassium ion per subunit.</text>
</comment>
<dbReference type="HAMAP" id="MF_01966">
    <property type="entry name" value="NADHX_epimerase"/>
    <property type="match status" value="1"/>
</dbReference>
<comment type="function">
    <text evidence="17">Catalyzes the dehydration of the S-form of NAD(P)HX at the expense of ADP, which is converted to AMP. Together with NAD(P)HX epimerase, which catalyzes the epimerization of the S- and R-forms, the enzyme allows the repair of both epimers of NAD(P)HX, a damaged form of NAD(P)H that is a result of enzymatic or heat-dependent hydration.</text>
</comment>
<keyword evidence="7 17" id="KW-0067">ATP-binding</keyword>
<dbReference type="GO" id="GO:0005524">
    <property type="term" value="F:ATP binding"/>
    <property type="evidence" value="ECO:0007669"/>
    <property type="project" value="UniProtKB-UniRule"/>
</dbReference>
<evidence type="ECO:0000256" key="8">
    <source>
        <dbReference type="ARBA" id="ARBA00022857"/>
    </source>
</evidence>
<evidence type="ECO:0000256" key="2">
    <source>
        <dbReference type="ARBA" id="ARBA00000909"/>
    </source>
</evidence>
<dbReference type="InterPro" id="IPR029056">
    <property type="entry name" value="Ribokinase-like"/>
</dbReference>
<comment type="catalytic activity">
    <reaction evidence="15 17 19">
        <text>(6S)-NADHX + ADP = AMP + phosphate + NADH + H(+)</text>
        <dbReference type="Rhea" id="RHEA:32223"/>
        <dbReference type="ChEBI" id="CHEBI:15378"/>
        <dbReference type="ChEBI" id="CHEBI:43474"/>
        <dbReference type="ChEBI" id="CHEBI:57945"/>
        <dbReference type="ChEBI" id="CHEBI:64074"/>
        <dbReference type="ChEBI" id="CHEBI:456215"/>
        <dbReference type="ChEBI" id="CHEBI:456216"/>
        <dbReference type="EC" id="4.2.1.136"/>
    </reaction>
</comment>
<dbReference type="GO" id="GO:0046496">
    <property type="term" value="P:nicotinamide nucleotide metabolic process"/>
    <property type="evidence" value="ECO:0007669"/>
    <property type="project" value="UniProtKB-UniRule"/>
</dbReference>
<feature type="binding site" evidence="18">
    <location>
        <position position="59"/>
    </location>
    <ligand>
        <name>K(+)</name>
        <dbReference type="ChEBI" id="CHEBI:29103"/>
    </ligand>
</feature>
<dbReference type="EC" id="4.2.1.136" evidence="19"/>
<keyword evidence="6 17" id="KW-0547">Nucleotide-binding</keyword>
<evidence type="ECO:0000256" key="18">
    <source>
        <dbReference type="HAMAP-Rule" id="MF_01966"/>
    </source>
</evidence>
<comment type="similarity">
    <text evidence="4 19">In the C-terminal section; belongs to the NnrD/CARKD family.</text>
</comment>
<feature type="binding site" evidence="18">
    <location>
        <position position="165"/>
    </location>
    <ligand>
        <name>K(+)</name>
        <dbReference type="ChEBI" id="CHEBI:29103"/>
    </ligand>
</feature>
<dbReference type="Gene3D" id="3.40.1190.20">
    <property type="match status" value="1"/>
</dbReference>
<evidence type="ECO:0000256" key="17">
    <source>
        <dbReference type="HAMAP-Rule" id="MF_01965"/>
    </source>
</evidence>
<comment type="catalytic activity">
    <reaction evidence="1 18 19">
        <text>(6R)-NADHX = (6S)-NADHX</text>
        <dbReference type="Rhea" id="RHEA:32215"/>
        <dbReference type="ChEBI" id="CHEBI:64074"/>
        <dbReference type="ChEBI" id="CHEBI:64075"/>
        <dbReference type="EC" id="5.1.99.6"/>
    </reaction>
</comment>
<keyword evidence="5 18" id="KW-0479">Metal-binding</keyword>
<evidence type="ECO:0000256" key="5">
    <source>
        <dbReference type="ARBA" id="ARBA00022723"/>
    </source>
</evidence>
<dbReference type="EC" id="5.1.99.6" evidence="19"/>
<gene>
    <name evidence="17" type="primary">nnrD</name>
    <name evidence="18" type="synonym">nnrE</name>
    <name evidence="22" type="ORF">PQJ61_17720</name>
</gene>
<comment type="catalytic activity">
    <reaction evidence="2 18 19">
        <text>(6R)-NADPHX = (6S)-NADPHX</text>
        <dbReference type="Rhea" id="RHEA:32227"/>
        <dbReference type="ChEBI" id="CHEBI:64076"/>
        <dbReference type="ChEBI" id="CHEBI:64077"/>
        <dbReference type="EC" id="5.1.99.6"/>
    </reaction>
</comment>
<keyword evidence="10 17" id="KW-0520">NAD</keyword>
<dbReference type="CDD" id="cd01171">
    <property type="entry name" value="YXKO-related"/>
    <property type="match status" value="1"/>
</dbReference>
<dbReference type="PROSITE" id="PS51383">
    <property type="entry name" value="YJEF_C_3"/>
    <property type="match status" value="1"/>
</dbReference>
<accession>A0AAJ1MP20</accession>
<comment type="function">
    <text evidence="14 19">Bifunctional enzyme that catalyzes the epimerization of the S- and R-forms of NAD(P)HX and the dehydration of the S-form of NAD(P)HX at the expense of ADP, which is converted to AMP. This allows the repair of both epimers of NAD(P)HX, a damaged form of NAD(P)H that is a result of enzymatic or heat-dependent hydration.</text>
</comment>
<dbReference type="NCBIfam" id="TIGR00197">
    <property type="entry name" value="yjeF_nterm"/>
    <property type="match status" value="1"/>
</dbReference>
<dbReference type="SUPFAM" id="SSF53613">
    <property type="entry name" value="Ribokinase-like"/>
    <property type="match status" value="1"/>
</dbReference>
<keyword evidence="9 18" id="KW-0630">Potassium</keyword>
<feature type="binding site" evidence="17">
    <location>
        <position position="329"/>
    </location>
    <ligand>
        <name>(6S)-NADPHX</name>
        <dbReference type="ChEBI" id="CHEBI:64076"/>
    </ligand>
</feature>
<sequence length="500" mass="53128">MNIVSSFRMKEIDRISIEERGFGNLLLMENAGIRILEAALNDIDFNKKTVVCAAGSGNNGGDSLVIARQLYSQYNIPVSVIICKDKGSEAFEFHLKLCKNLGIDIFNAGSNADSSSIKNLLANSDIVFDGISGTGISGALRGTAAELTKLINSFELTCLAIDLPSGTGESFRAEYPALRADYTYTVGLPKRSLYLPSAREYCGDIRRVRIGFPGDLTDAVGAEPDGRDWRLINKDDIQRLSPKPGIGDYKNSRGHLAVFAGSPGTSGAASLCAEAGLRSSAGLVSLFADEDTYPVLAGRHKAVMIKPEPDGDSNLPDLSKYQAAAAGPGWGLTEKRSAQLRRIITESRGVLDADALTLLAALSVQEPDSMDLGCRWVLTSHAGEFRRLIPGIEPLENPYAAVPAAAEKYNAVVLLKGSVSFIAAPDGRSAVLDGCYPRLGTAGSGDLLCGIIAGYAASGMDLFDAAVLGAAVHLNAARLCGVQRRWFTADELIDYIGRIS</sequence>
<feature type="binding site" evidence="18">
    <location>
        <begin position="58"/>
        <end position="62"/>
    </location>
    <ligand>
        <name>(6S)-NADPHX</name>
        <dbReference type="ChEBI" id="CHEBI:64076"/>
    </ligand>
</feature>
<evidence type="ECO:0000256" key="19">
    <source>
        <dbReference type="PIRNR" id="PIRNR017184"/>
    </source>
</evidence>
<dbReference type="GO" id="GO:0052856">
    <property type="term" value="F:NAD(P)HX epimerase activity"/>
    <property type="evidence" value="ECO:0007669"/>
    <property type="project" value="UniProtKB-UniRule"/>
</dbReference>
<evidence type="ECO:0000256" key="14">
    <source>
        <dbReference type="ARBA" id="ARBA00025153"/>
    </source>
</evidence>
<evidence type="ECO:0000313" key="23">
    <source>
        <dbReference type="Proteomes" id="UP001221217"/>
    </source>
</evidence>
<feature type="domain" description="YjeF C-terminal" evidence="20">
    <location>
        <begin position="233"/>
        <end position="500"/>
    </location>
</feature>
<evidence type="ECO:0000256" key="4">
    <source>
        <dbReference type="ARBA" id="ARBA00009524"/>
    </source>
</evidence>
<evidence type="ECO:0000256" key="11">
    <source>
        <dbReference type="ARBA" id="ARBA00023235"/>
    </source>
</evidence>
<dbReference type="InterPro" id="IPR004443">
    <property type="entry name" value="YjeF_N_dom"/>
</dbReference>
<evidence type="ECO:0000256" key="13">
    <source>
        <dbReference type="ARBA" id="ARBA00023268"/>
    </source>
</evidence>
<dbReference type="GO" id="GO:0110051">
    <property type="term" value="P:metabolite repair"/>
    <property type="evidence" value="ECO:0007669"/>
    <property type="project" value="TreeGrafter"/>
</dbReference>
<evidence type="ECO:0000256" key="10">
    <source>
        <dbReference type="ARBA" id="ARBA00023027"/>
    </source>
</evidence>
<name>A0AAJ1MP20_9SPIO</name>
<evidence type="ECO:0000256" key="7">
    <source>
        <dbReference type="ARBA" id="ARBA00022840"/>
    </source>
</evidence>
<evidence type="ECO:0000259" key="21">
    <source>
        <dbReference type="PROSITE" id="PS51385"/>
    </source>
</evidence>
<dbReference type="HAMAP" id="MF_01965">
    <property type="entry name" value="NADHX_dehydratase"/>
    <property type="match status" value="1"/>
</dbReference>
<reference evidence="22 23" key="1">
    <citation type="submission" date="2022-12" db="EMBL/GenBank/DDBJ databases">
        <title>Metagenome assembled genome from gulf of manar.</title>
        <authorList>
            <person name="Kohli P."/>
            <person name="Pk S."/>
            <person name="Venkata Ramana C."/>
            <person name="Sasikala C."/>
        </authorList>
    </citation>
    <scope>NUCLEOTIDE SEQUENCE [LARGE SCALE GENOMIC DNA]</scope>
    <source>
        <strain evidence="22">JB008</strain>
    </source>
</reference>
<comment type="caution">
    <text evidence="18">Lacks conserved residue(s) required for the propagation of feature annotation.</text>
</comment>
<comment type="similarity">
    <text evidence="3 19">In the N-terminal section; belongs to the NnrE/AIBP family.</text>
</comment>
<evidence type="ECO:0000256" key="1">
    <source>
        <dbReference type="ARBA" id="ARBA00000013"/>
    </source>
</evidence>
<comment type="subunit">
    <text evidence="17">Homotetramer.</text>
</comment>
<comment type="caution">
    <text evidence="22">The sequence shown here is derived from an EMBL/GenBank/DDBJ whole genome shotgun (WGS) entry which is preliminary data.</text>
</comment>
<comment type="function">
    <text evidence="18">Catalyzes the epimerization of the S- and R-forms of NAD(P)HX, a damaged form of NAD(P)H that is a result of enzymatic or heat-dependent hydration. This is a prerequisite for the S-specific NAD(P)H-hydrate dehydratase to allow the repair of both epimers of NAD(P)HX.</text>
</comment>
<evidence type="ECO:0000256" key="6">
    <source>
        <dbReference type="ARBA" id="ARBA00022741"/>
    </source>
</evidence>
<comment type="catalytic activity">
    <reaction evidence="16 17 19">
        <text>(6S)-NADPHX + ADP = AMP + phosphate + NADPH + H(+)</text>
        <dbReference type="Rhea" id="RHEA:32235"/>
        <dbReference type="ChEBI" id="CHEBI:15378"/>
        <dbReference type="ChEBI" id="CHEBI:43474"/>
        <dbReference type="ChEBI" id="CHEBI:57783"/>
        <dbReference type="ChEBI" id="CHEBI:64076"/>
        <dbReference type="ChEBI" id="CHEBI:456215"/>
        <dbReference type="ChEBI" id="CHEBI:456216"/>
        <dbReference type="EC" id="4.2.1.136"/>
    </reaction>
</comment>
<comment type="cofactor">
    <cofactor evidence="17">
        <name>Mg(2+)</name>
        <dbReference type="ChEBI" id="CHEBI:18420"/>
    </cofactor>
</comment>
<feature type="binding site" evidence="17">
    <location>
        <position position="446"/>
    </location>
    <ligand>
        <name>(6S)-NADPHX</name>
        <dbReference type="ChEBI" id="CHEBI:64076"/>
    </ligand>
</feature>
<feature type="binding site" evidence="18">
    <location>
        <position position="162"/>
    </location>
    <ligand>
        <name>(6S)-NADPHX</name>
        <dbReference type="ChEBI" id="CHEBI:64076"/>
    </ligand>
</feature>
<dbReference type="PROSITE" id="PS51385">
    <property type="entry name" value="YJEF_N"/>
    <property type="match status" value="1"/>
</dbReference>
<evidence type="ECO:0000256" key="9">
    <source>
        <dbReference type="ARBA" id="ARBA00022958"/>
    </source>
</evidence>
<dbReference type="Gene3D" id="3.40.50.10260">
    <property type="entry name" value="YjeF N-terminal domain"/>
    <property type="match status" value="1"/>
</dbReference>
<dbReference type="PANTHER" id="PTHR12592">
    <property type="entry name" value="ATP-DEPENDENT (S)-NAD(P)H-HYDRATE DEHYDRATASE FAMILY MEMBER"/>
    <property type="match status" value="1"/>
</dbReference>
<evidence type="ECO:0000259" key="20">
    <source>
        <dbReference type="PROSITE" id="PS51383"/>
    </source>
</evidence>
<dbReference type="InterPro" id="IPR000631">
    <property type="entry name" value="CARKD"/>
</dbReference>
<protein>
    <recommendedName>
        <fullName evidence="19">Bifunctional NAD(P)H-hydrate repair enzyme</fullName>
    </recommendedName>
    <alternativeName>
        <fullName evidence="19">Nicotinamide nucleotide repair protein</fullName>
    </alternativeName>
    <domain>
        <recommendedName>
            <fullName evidence="19">ADP-dependent (S)-NAD(P)H-hydrate dehydratase</fullName>
            <ecNumber evidence="19">4.2.1.136</ecNumber>
        </recommendedName>
        <alternativeName>
            <fullName evidence="19">ADP-dependent NAD(P)HX dehydratase</fullName>
        </alternativeName>
    </domain>
    <domain>
        <recommendedName>
            <fullName evidence="19">NAD(P)H-hydrate epimerase</fullName>
            <ecNumber evidence="19">5.1.99.6</ecNumber>
        </recommendedName>
    </domain>
</protein>
<keyword evidence="13" id="KW-0511">Multifunctional enzyme</keyword>
<dbReference type="SUPFAM" id="SSF64153">
    <property type="entry name" value="YjeF N-terminal domain-like"/>
    <property type="match status" value="1"/>
</dbReference>
<comment type="similarity">
    <text evidence="18">Belongs to the NnrE/AIBP family.</text>
</comment>
<dbReference type="Pfam" id="PF03853">
    <property type="entry name" value="YjeF_N"/>
    <property type="match status" value="1"/>
</dbReference>
<feature type="binding site" evidence="17">
    <location>
        <begin position="416"/>
        <end position="420"/>
    </location>
    <ligand>
        <name>AMP</name>
        <dbReference type="ChEBI" id="CHEBI:456215"/>
    </ligand>
</feature>
<feature type="binding site" evidence="18">
    <location>
        <position position="129"/>
    </location>
    <ligand>
        <name>K(+)</name>
        <dbReference type="ChEBI" id="CHEBI:29103"/>
    </ligand>
</feature>
<feature type="binding site" evidence="17">
    <location>
        <position position="381"/>
    </location>
    <ligand>
        <name>(6S)-NADPHX</name>
        <dbReference type="ChEBI" id="CHEBI:64076"/>
    </ligand>
</feature>
<keyword evidence="11 18" id="KW-0413">Isomerase</keyword>
<dbReference type="GO" id="GO:0046872">
    <property type="term" value="F:metal ion binding"/>
    <property type="evidence" value="ECO:0007669"/>
    <property type="project" value="UniProtKB-UniRule"/>
</dbReference>
<evidence type="ECO:0000256" key="16">
    <source>
        <dbReference type="ARBA" id="ARBA00049209"/>
    </source>
</evidence>
<keyword evidence="12 17" id="KW-0456">Lyase</keyword>
<dbReference type="InterPro" id="IPR030677">
    <property type="entry name" value="Nnr"/>
</dbReference>
<feature type="binding site" evidence="17">
    <location>
        <position position="268"/>
    </location>
    <ligand>
        <name>(6S)-NADPHX</name>
        <dbReference type="ChEBI" id="CHEBI:64076"/>
    </ligand>
</feature>
<keyword evidence="8 17" id="KW-0521">NADP</keyword>
<comment type="similarity">
    <text evidence="17">Belongs to the NnrD/CARKD family.</text>
</comment>
<dbReference type="InterPro" id="IPR036652">
    <property type="entry name" value="YjeF_N_dom_sf"/>
</dbReference>
<evidence type="ECO:0000256" key="3">
    <source>
        <dbReference type="ARBA" id="ARBA00006001"/>
    </source>
</evidence>
<feature type="domain" description="YjeF N-terminal" evidence="21">
    <location>
        <begin position="9"/>
        <end position="218"/>
    </location>
</feature>
<organism evidence="22 23">
    <name type="scientific">Candidatus Thalassospirochaeta sargassi</name>
    <dbReference type="NCBI Taxonomy" id="3119039"/>
    <lineage>
        <taxon>Bacteria</taxon>
        <taxon>Pseudomonadati</taxon>
        <taxon>Spirochaetota</taxon>
        <taxon>Spirochaetia</taxon>
        <taxon>Spirochaetales</taxon>
        <taxon>Spirochaetaceae</taxon>
        <taxon>Candidatus Thalassospirochaeta</taxon>
    </lineage>
</organism>
<dbReference type="GO" id="GO:0052855">
    <property type="term" value="F:ADP-dependent NAD(P)H-hydrate dehydratase activity"/>
    <property type="evidence" value="ECO:0007669"/>
    <property type="project" value="UniProtKB-UniRule"/>
</dbReference>
<evidence type="ECO:0000256" key="12">
    <source>
        <dbReference type="ARBA" id="ARBA00023239"/>
    </source>
</evidence>